<evidence type="ECO:0000256" key="1">
    <source>
        <dbReference type="SAM" id="MobiDB-lite"/>
    </source>
</evidence>
<protein>
    <submittedName>
        <fullName evidence="2">Uncharacterized protein</fullName>
    </submittedName>
</protein>
<name>A0A645E1X4_9ZZZZ</name>
<organism evidence="2">
    <name type="scientific">bioreactor metagenome</name>
    <dbReference type="NCBI Taxonomy" id="1076179"/>
    <lineage>
        <taxon>unclassified sequences</taxon>
        <taxon>metagenomes</taxon>
        <taxon>ecological metagenomes</taxon>
    </lineage>
</organism>
<feature type="region of interest" description="Disordered" evidence="1">
    <location>
        <begin position="194"/>
        <end position="238"/>
    </location>
</feature>
<sequence length="238" mass="27631">MLLLHLHQEFLDRNRLDDRDDRTNEVSDGEFAFVLVLDSFDKGGEDFFGIDDAYYRVFILAHDRIAGIFFLLDDICDIAQRHVEVDRYDFCARNHDFARHPLIEVEDIFHELVFFAVDFPALQALAHDQAQFFLGYIVIRFADRFHPDRFGNAVGGFVQHKNQRVHHPVPNVQRFCDAQSHFLRTAQGNVFGNEFTDDDLDGSQNSEGNNEGHDGRDRFGNRQVAEKRIEQTFKGRVP</sequence>
<evidence type="ECO:0000313" key="2">
    <source>
        <dbReference type="EMBL" id="MPM95760.1"/>
    </source>
</evidence>
<reference evidence="2" key="1">
    <citation type="submission" date="2019-08" db="EMBL/GenBank/DDBJ databases">
        <authorList>
            <person name="Kucharzyk K."/>
            <person name="Murdoch R.W."/>
            <person name="Higgins S."/>
            <person name="Loffler F."/>
        </authorList>
    </citation>
    <scope>NUCLEOTIDE SEQUENCE</scope>
</reference>
<comment type="caution">
    <text evidence="2">The sequence shown here is derived from an EMBL/GenBank/DDBJ whole genome shotgun (WGS) entry which is preliminary data.</text>
</comment>
<feature type="compositionally biased region" description="Basic and acidic residues" evidence="1">
    <location>
        <begin position="210"/>
        <end position="238"/>
    </location>
</feature>
<accession>A0A645E1X4</accession>
<dbReference type="EMBL" id="VSSQ01042216">
    <property type="protein sequence ID" value="MPM95760.1"/>
    <property type="molecule type" value="Genomic_DNA"/>
</dbReference>
<dbReference type="AlphaFoldDB" id="A0A645E1X4"/>
<gene>
    <name evidence="2" type="ORF">SDC9_142915</name>
</gene>
<proteinExistence type="predicted"/>